<evidence type="ECO:0000256" key="5">
    <source>
        <dbReference type="PROSITE-ProRule" id="PRU01240"/>
    </source>
</evidence>
<dbReference type="InterPro" id="IPR000209">
    <property type="entry name" value="Peptidase_S8/S53_dom"/>
</dbReference>
<keyword evidence="2 5" id="KW-0645">Protease</keyword>
<protein>
    <submittedName>
        <fullName evidence="7">Bacillopeptidase F</fullName>
    </submittedName>
</protein>
<dbReference type="PROSITE" id="PS00138">
    <property type="entry name" value="SUBTILASE_SER"/>
    <property type="match status" value="1"/>
</dbReference>
<dbReference type="STRING" id="48709.A0A1D2NCM9"/>
<dbReference type="GO" id="GO:0006508">
    <property type="term" value="P:proteolysis"/>
    <property type="evidence" value="ECO:0007669"/>
    <property type="project" value="UniProtKB-KW"/>
</dbReference>
<proteinExistence type="inferred from homology"/>
<dbReference type="PROSITE" id="PS51892">
    <property type="entry name" value="SUBTILASE"/>
    <property type="match status" value="1"/>
</dbReference>
<evidence type="ECO:0000256" key="4">
    <source>
        <dbReference type="ARBA" id="ARBA00022825"/>
    </source>
</evidence>
<dbReference type="SUPFAM" id="SSF52743">
    <property type="entry name" value="Subtilisin-like"/>
    <property type="match status" value="1"/>
</dbReference>
<feature type="domain" description="Peptidase S8/S53" evidence="6">
    <location>
        <begin position="143"/>
        <end position="423"/>
    </location>
</feature>
<dbReference type="EMBL" id="LJIJ01000089">
    <property type="protein sequence ID" value="ODN03017.1"/>
    <property type="molecule type" value="Genomic_DNA"/>
</dbReference>
<evidence type="ECO:0000313" key="8">
    <source>
        <dbReference type="Proteomes" id="UP000094527"/>
    </source>
</evidence>
<dbReference type="PANTHER" id="PTHR43806:SF67">
    <property type="entry name" value="EGF-LIKE DOMAIN-CONTAINING PROTEIN"/>
    <property type="match status" value="1"/>
</dbReference>
<dbReference type="PRINTS" id="PR00723">
    <property type="entry name" value="SUBTILISIN"/>
</dbReference>
<reference evidence="7 8" key="1">
    <citation type="journal article" date="2016" name="Genome Biol. Evol.">
        <title>Gene Family Evolution Reflects Adaptation to Soil Environmental Stressors in the Genome of the Collembolan Orchesella cincta.</title>
        <authorList>
            <person name="Faddeeva-Vakhrusheva A."/>
            <person name="Derks M.F."/>
            <person name="Anvar S.Y."/>
            <person name="Agamennone V."/>
            <person name="Suring W."/>
            <person name="Smit S."/>
            <person name="van Straalen N.M."/>
            <person name="Roelofs D."/>
        </authorList>
    </citation>
    <scope>NUCLEOTIDE SEQUENCE [LARGE SCALE GENOMIC DNA]</scope>
    <source>
        <tissue evidence="7">Mixed pool</tissue>
    </source>
</reference>
<dbReference type="Gene3D" id="3.40.50.200">
    <property type="entry name" value="Peptidase S8/S53 domain"/>
    <property type="match status" value="1"/>
</dbReference>
<dbReference type="Pfam" id="PF00082">
    <property type="entry name" value="Peptidase_S8"/>
    <property type="match status" value="1"/>
</dbReference>
<dbReference type="InterPro" id="IPR015500">
    <property type="entry name" value="Peptidase_S8_subtilisin-rel"/>
</dbReference>
<name>A0A1D2NCM9_ORCCI</name>
<evidence type="ECO:0000256" key="2">
    <source>
        <dbReference type="ARBA" id="ARBA00022670"/>
    </source>
</evidence>
<evidence type="ECO:0000256" key="3">
    <source>
        <dbReference type="ARBA" id="ARBA00022801"/>
    </source>
</evidence>
<dbReference type="InterPro" id="IPR023828">
    <property type="entry name" value="Peptidase_S8_Ser-AS"/>
</dbReference>
<dbReference type="GO" id="GO:0004252">
    <property type="term" value="F:serine-type endopeptidase activity"/>
    <property type="evidence" value="ECO:0007669"/>
    <property type="project" value="UniProtKB-UniRule"/>
</dbReference>
<keyword evidence="4 5" id="KW-0720">Serine protease</keyword>
<feature type="active site" description="Charge relay system" evidence="5">
    <location>
        <position position="152"/>
    </location>
</feature>
<evidence type="ECO:0000256" key="1">
    <source>
        <dbReference type="ARBA" id="ARBA00011073"/>
    </source>
</evidence>
<accession>A0A1D2NCM9</accession>
<comment type="similarity">
    <text evidence="1 5">Belongs to the peptidase S8 family.</text>
</comment>
<keyword evidence="8" id="KW-1185">Reference proteome</keyword>
<dbReference type="PANTHER" id="PTHR43806">
    <property type="entry name" value="PEPTIDASE S8"/>
    <property type="match status" value="1"/>
</dbReference>
<dbReference type="InterPro" id="IPR050131">
    <property type="entry name" value="Peptidase_S8_subtilisin-like"/>
</dbReference>
<dbReference type="OMA" id="HECQNTA"/>
<organism evidence="7 8">
    <name type="scientific">Orchesella cincta</name>
    <name type="common">Springtail</name>
    <name type="synonym">Podura cincta</name>
    <dbReference type="NCBI Taxonomy" id="48709"/>
    <lineage>
        <taxon>Eukaryota</taxon>
        <taxon>Metazoa</taxon>
        <taxon>Ecdysozoa</taxon>
        <taxon>Arthropoda</taxon>
        <taxon>Hexapoda</taxon>
        <taxon>Collembola</taxon>
        <taxon>Entomobryomorpha</taxon>
        <taxon>Entomobryoidea</taxon>
        <taxon>Orchesellidae</taxon>
        <taxon>Orchesellinae</taxon>
        <taxon>Orchesella</taxon>
    </lineage>
</organism>
<evidence type="ECO:0000259" key="6">
    <source>
        <dbReference type="Pfam" id="PF00082"/>
    </source>
</evidence>
<sequence length="501" mass="54525">MKDLANQVNEKYGHYPKEQRIYALYEAYHDYAHECQNTATSYLKSYSYTYTSMWASNMVAIKDADAECVSKLEAMADVVSITPDTVVPLAPINVEPLTTGDNADSTKFRWGYTWGLSKINVMDAWQFGYGGYQYGHQGKLLKGEGVTVGTIDTGVRATHEAIRDSYRGYKGWADGYQLSKTPEDLMGHGTHTMGTIVGTHGIGVAPGAQWISCRGCFIEDCTFSALLFCCQWILCPYNTSTSSGPKHYKDCYYAPDLVSNSWGGEANDTTFDRCILSLQAAGIIPIWANGNAGPDCGTANSPGNNPNVIAVGATAQDDGLASFSSRGPSFFNATNKPDISAPGVDTISAFMASDTSYALMSGTSMATPHIAGVVTLMLQRCRLPYKIVLNILESTAEKFLGTTKQVCGGTPADKFPNNFYGYGRVDALEAVKKAAAYCKLHSYANQAASYGSANNGYTFVQVPHSPLHSLYSQLLQPVHQYSQNQHQQYSYQHLQPTSGVY</sequence>
<dbReference type="AlphaFoldDB" id="A0A1D2NCM9"/>
<comment type="caution">
    <text evidence="7">The sequence shown here is derived from an EMBL/GenBank/DDBJ whole genome shotgun (WGS) entry which is preliminary data.</text>
</comment>
<gene>
    <name evidence="7" type="ORF">Ocin01_03662</name>
</gene>
<dbReference type="OrthoDB" id="7775224at2759"/>
<dbReference type="Proteomes" id="UP000094527">
    <property type="component" value="Unassembled WGS sequence"/>
</dbReference>
<dbReference type="InterPro" id="IPR036852">
    <property type="entry name" value="Peptidase_S8/S53_dom_sf"/>
</dbReference>
<feature type="active site" description="Charge relay system" evidence="5">
    <location>
        <position position="364"/>
    </location>
</feature>
<keyword evidence="3 5" id="KW-0378">Hydrolase</keyword>
<feature type="active site" description="Charge relay system" evidence="5">
    <location>
        <position position="188"/>
    </location>
</feature>
<evidence type="ECO:0000313" key="7">
    <source>
        <dbReference type="EMBL" id="ODN03017.1"/>
    </source>
</evidence>